<evidence type="ECO:0000256" key="3">
    <source>
        <dbReference type="ARBA" id="ARBA00022598"/>
    </source>
</evidence>
<accession>A0A0T6B480</accession>
<evidence type="ECO:0000259" key="6">
    <source>
        <dbReference type="Pfam" id="PF13193"/>
    </source>
</evidence>
<organism evidence="7 8">
    <name type="scientific">Oryctes borbonicus</name>
    <dbReference type="NCBI Taxonomy" id="1629725"/>
    <lineage>
        <taxon>Eukaryota</taxon>
        <taxon>Metazoa</taxon>
        <taxon>Ecdysozoa</taxon>
        <taxon>Arthropoda</taxon>
        <taxon>Hexapoda</taxon>
        <taxon>Insecta</taxon>
        <taxon>Pterygota</taxon>
        <taxon>Neoptera</taxon>
        <taxon>Endopterygota</taxon>
        <taxon>Coleoptera</taxon>
        <taxon>Polyphaga</taxon>
        <taxon>Scarabaeiformia</taxon>
        <taxon>Scarabaeidae</taxon>
        <taxon>Dynastinae</taxon>
        <taxon>Oryctes</taxon>
    </lineage>
</organism>
<dbReference type="SUPFAM" id="SSF56801">
    <property type="entry name" value="Acetyl-CoA synthetase-like"/>
    <property type="match status" value="1"/>
</dbReference>
<evidence type="ECO:0000313" key="8">
    <source>
        <dbReference type="Proteomes" id="UP000051574"/>
    </source>
</evidence>
<dbReference type="Pfam" id="PF13193">
    <property type="entry name" value="AMP-binding_C"/>
    <property type="match status" value="1"/>
</dbReference>
<dbReference type="GO" id="GO:0005777">
    <property type="term" value="C:peroxisome"/>
    <property type="evidence" value="ECO:0007669"/>
    <property type="project" value="UniProtKB-SubCell"/>
</dbReference>
<dbReference type="Proteomes" id="UP000051574">
    <property type="component" value="Unassembled WGS sequence"/>
</dbReference>
<dbReference type="EMBL" id="LJIG01009866">
    <property type="protein sequence ID" value="KRT82224.1"/>
    <property type="molecule type" value="Genomic_DNA"/>
</dbReference>
<dbReference type="Gene3D" id="3.30.300.30">
    <property type="match status" value="1"/>
</dbReference>
<proteinExistence type="inferred from homology"/>
<comment type="similarity">
    <text evidence="2">Belongs to the ATP-dependent AMP-binding enzyme family.</text>
</comment>
<dbReference type="AlphaFoldDB" id="A0A0T6B480"/>
<gene>
    <name evidence="7" type="ORF">AMK59_4107</name>
</gene>
<protein>
    <submittedName>
        <fullName evidence="7">AMP-binding protein</fullName>
    </submittedName>
</protein>
<dbReference type="OrthoDB" id="10253869at2759"/>
<reference evidence="7 8" key="1">
    <citation type="submission" date="2015-09" db="EMBL/GenBank/DDBJ databases">
        <title>Draft genome of the scarab beetle Oryctes borbonicus.</title>
        <authorList>
            <person name="Meyer J.M."/>
            <person name="Markov G.V."/>
            <person name="Baskaran P."/>
            <person name="Herrmann M."/>
            <person name="Sommer R.J."/>
            <person name="Roedelsperger C."/>
        </authorList>
    </citation>
    <scope>NUCLEOTIDE SEQUENCE [LARGE SCALE GENOMIC DNA]</scope>
    <source>
        <strain evidence="7">OB123</strain>
        <tissue evidence="7">Whole animal</tissue>
    </source>
</reference>
<comment type="caution">
    <text evidence="7">The sequence shown here is derived from an EMBL/GenBank/DDBJ whole genome shotgun (WGS) entry which is preliminary data.</text>
</comment>
<keyword evidence="4" id="KW-0576">Peroxisome</keyword>
<dbReference type="GO" id="GO:0016405">
    <property type="term" value="F:CoA-ligase activity"/>
    <property type="evidence" value="ECO:0007669"/>
    <property type="project" value="TreeGrafter"/>
</dbReference>
<evidence type="ECO:0000256" key="1">
    <source>
        <dbReference type="ARBA" id="ARBA00004275"/>
    </source>
</evidence>
<evidence type="ECO:0000259" key="5">
    <source>
        <dbReference type="Pfam" id="PF00501"/>
    </source>
</evidence>
<keyword evidence="8" id="KW-1185">Reference proteome</keyword>
<feature type="domain" description="AMP-binding enzyme C-terminal" evidence="6">
    <location>
        <begin position="164"/>
        <end position="239"/>
    </location>
</feature>
<name>A0A0T6B480_9SCAR</name>
<evidence type="ECO:0000256" key="2">
    <source>
        <dbReference type="ARBA" id="ARBA00006432"/>
    </source>
</evidence>
<dbReference type="InterPro" id="IPR042099">
    <property type="entry name" value="ANL_N_sf"/>
</dbReference>
<dbReference type="Pfam" id="PF00501">
    <property type="entry name" value="AMP-binding"/>
    <property type="match status" value="1"/>
</dbReference>
<feature type="domain" description="AMP-dependent synthetase/ligase" evidence="5">
    <location>
        <begin position="13"/>
        <end position="114"/>
    </location>
</feature>
<dbReference type="InterPro" id="IPR025110">
    <property type="entry name" value="AMP-bd_C"/>
</dbReference>
<dbReference type="PANTHER" id="PTHR24096:SF149">
    <property type="entry name" value="AMP-BINDING DOMAIN-CONTAINING PROTEIN-RELATED"/>
    <property type="match status" value="1"/>
</dbReference>
<keyword evidence="3" id="KW-0436">Ligase</keyword>
<dbReference type="InterPro" id="IPR000873">
    <property type="entry name" value="AMP-dep_synth/lig_dom"/>
</dbReference>
<comment type="subcellular location">
    <subcellularLocation>
        <location evidence="1">Peroxisome</location>
    </subcellularLocation>
</comment>
<sequence length="259" mass="29186">MRFTEENTKNFKSESLKEMRISGSMMIPIQLQKLIKYFPNTRLHIGYSQAETGGPVSRFSNRSGDLWKKKLNSCGLPAPNTKIKITDVETGKALPPNERGEIRVQAPTMFNGYYNGNTKDVFDKDGFIKTGDVGYYDEDNCIVFADRIQDMFKYRNSQIAPASIENLLYQHPSVLEAVVVGIPHEKDGNHPMALVVLRAGMKAKEEELLKLVNDNVIDREKLRAGLQIVKRLPKTTTGKLARKVVRDLATENALVSLKK</sequence>
<dbReference type="PANTHER" id="PTHR24096">
    <property type="entry name" value="LONG-CHAIN-FATTY-ACID--COA LIGASE"/>
    <property type="match status" value="1"/>
</dbReference>
<dbReference type="InterPro" id="IPR045851">
    <property type="entry name" value="AMP-bd_C_sf"/>
</dbReference>
<evidence type="ECO:0000256" key="4">
    <source>
        <dbReference type="ARBA" id="ARBA00023140"/>
    </source>
</evidence>
<dbReference type="Gene3D" id="3.40.50.12780">
    <property type="entry name" value="N-terminal domain of ligase-like"/>
    <property type="match status" value="1"/>
</dbReference>
<evidence type="ECO:0000313" key="7">
    <source>
        <dbReference type="EMBL" id="KRT82224.1"/>
    </source>
</evidence>